<evidence type="ECO:0000313" key="2">
    <source>
        <dbReference type="EMBL" id="NNG54268.1"/>
    </source>
</evidence>
<evidence type="ECO:0000256" key="1">
    <source>
        <dbReference type="SAM" id="Phobius"/>
    </source>
</evidence>
<keyword evidence="1" id="KW-1133">Transmembrane helix</keyword>
<proteinExistence type="predicted"/>
<dbReference type="Proteomes" id="UP000557656">
    <property type="component" value="Unassembled WGS sequence"/>
</dbReference>
<keyword evidence="1" id="KW-0472">Membrane</keyword>
<keyword evidence="5" id="KW-1185">Reference proteome</keyword>
<dbReference type="EMBL" id="JABEOV010000016">
    <property type="protein sequence ID" value="NNG54268.1"/>
    <property type="molecule type" value="Genomic_DNA"/>
</dbReference>
<protein>
    <recommendedName>
        <fullName evidence="6">Inner membrane protein</fullName>
    </recommendedName>
</protein>
<evidence type="ECO:0000313" key="3">
    <source>
        <dbReference type="EMBL" id="NVP33144.1"/>
    </source>
</evidence>
<organism evidence="3 4">
    <name type="scientific">Sphingomonas sanguinis</name>
    <dbReference type="NCBI Taxonomy" id="33051"/>
    <lineage>
        <taxon>Bacteria</taxon>
        <taxon>Pseudomonadati</taxon>
        <taxon>Pseudomonadota</taxon>
        <taxon>Alphaproteobacteria</taxon>
        <taxon>Sphingomonadales</taxon>
        <taxon>Sphingomonadaceae</taxon>
        <taxon>Sphingomonas</taxon>
    </lineage>
</organism>
<sequence length="89" mass="10036">MPLWLDFLRTPMAAPETRSLRRMRLIWQGLCLSVALVVGFFQPIHSVLGRAVPCLVLALLVAAGLYTWLYLHRKNAADNAFLERTGEAK</sequence>
<dbReference type="Proteomes" id="UP000531581">
    <property type="component" value="Unassembled WGS sequence"/>
</dbReference>
<gene>
    <name evidence="2" type="ORF">HKX05_12985</name>
    <name evidence="3" type="ORF">HLV41_19095</name>
</gene>
<name>A0A7Y7QYL6_9SPHN</name>
<evidence type="ECO:0000313" key="4">
    <source>
        <dbReference type="Proteomes" id="UP000531581"/>
    </source>
</evidence>
<dbReference type="RefSeq" id="WP_046408713.1">
    <property type="nucleotide sequence ID" value="NZ_JABEOV010000016.1"/>
</dbReference>
<feature type="transmembrane region" description="Helical" evidence="1">
    <location>
        <begin position="25"/>
        <end position="44"/>
    </location>
</feature>
<evidence type="ECO:0008006" key="6">
    <source>
        <dbReference type="Google" id="ProtNLM"/>
    </source>
</evidence>
<reference evidence="4 5" key="1">
    <citation type="submission" date="2020-05" db="EMBL/GenBank/DDBJ databases">
        <title>Draft Genome Sequences of Sphingomonas sp. Isolated from the International Space Station.</title>
        <authorList>
            <person name="Bijlani S."/>
            <person name="Singh N.K."/>
            <person name="Mason C.E."/>
            <person name="Wang C.C."/>
            <person name="Venkateswaran K."/>
        </authorList>
    </citation>
    <scope>NUCLEOTIDE SEQUENCE [LARGE SCALE GENOMIC DNA]</scope>
    <source>
        <strain evidence="2 5">IIF7SW-B5</strain>
        <strain evidence="3">ISS-IIF7SWP</strain>
    </source>
</reference>
<feature type="transmembrane region" description="Helical" evidence="1">
    <location>
        <begin position="50"/>
        <end position="71"/>
    </location>
</feature>
<accession>A0A7Y7QYL6</accession>
<evidence type="ECO:0000313" key="5">
    <source>
        <dbReference type="Proteomes" id="UP000557656"/>
    </source>
</evidence>
<dbReference type="AlphaFoldDB" id="A0A7Y7QYL6"/>
<dbReference type="EMBL" id="JABYQV010000027">
    <property type="protein sequence ID" value="NVP33144.1"/>
    <property type="molecule type" value="Genomic_DNA"/>
</dbReference>
<keyword evidence="1" id="KW-0812">Transmembrane</keyword>
<comment type="caution">
    <text evidence="3">The sequence shown here is derived from an EMBL/GenBank/DDBJ whole genome shotgun (WGS) entry which is preliminary data.</text>
</comment>